<dbReference type="InterPro" id="IPR039935">
    <property type="entry name" value="YML079W-like"/>
</dbReference>
<dbReference type="Proteomes" id="UP001361239">
    <property type="component" value="Unassembled WGS sequence"/>
</dbReference>
<sequence length="143" mass="15370">MEGSAAAIIVKLGLEPHPEGGWYRETWRAEAAPGERASATAIHFLLDVGERSHWHRVDAAEIWLWHAGGPLTLSLAPEDKGPVRKITLGGEVLAGEEPQALVPPGHWQAAEPVDGWVLVSCVVSPGFDFAGFELAPEGWAPVR</sequence>
<reference evidence="2 3" key="1">
    <citation type="submission" date="2024-03" db="EMBL/GenBank/DDBJ databases">
        <authorList>
            <person name="Jo J.-H."/>
        </authorList>
    </citation>
    <scope>NUCLEOTIDE SEQUENCE [LARGE SCALE GENOMIC DNA]</scope>
    <source>
        <strain evidence="2 3">PS1R-30</strain>
    </source>
</reference>
<dbReference type="SUPFAM" id="SSF51182">
    <property type="entry name" value="RmlC-like cupins"/>
    <property type="match status" value="1"/>
</dbReference>
<evidence type="ECO:0000313" key="3">
    <source>
        <dbReference type="Proteomes" id="UP001361239"/>
    </source>
</evidence>
<dbReference type="CDD" id="cd06121">
    <property type="entry name" value="cupin_YML079wp"/>
    <property type="match status" value="1"/>
</dbReference>
<dbReference type="InterPro" id="IPR009327">
    <property type="entry name" value="Cupin_DUF985"/>
</dbReference>
<dbReference type="RefSeq" id="WP_339588490.1">
    <property type="nucleotide sequence ID" value="NZ_JBBHJZ010000004.1"/>
</dbReference>
<dbReference type="PANTHER" id="PTHR33387:SF3">
    <property type="entry name" value="DUF985 DOMAIN-CONTAINING PROTEIN"/>
    <property type="match status" value="1"/>
</dbReference>
<evidence type="ECO:0000313" key="2">
    <source>
        <dbReference type="EMBL" id="MEJ5978547.1"/>
    </source>
</evidence>
<gene>
    <name evidence="2" type="ORF">WG901_17985</name>
</gene>
<dbReference type="InterPro" id="IPR011051">
    <property type="entry name" value="RmlC_Cupin_sf"/>
</dbReference>
<evidence type="ECO:0000259" key="1">
    <source>
        <dbReference type="Pfam" id="PF06172"/>
    </source>
</evidence>
<protein>
    <submittedName>
        <fullName evidence="2">Cupin domain-containing protein</fullName>
    </submittedName>
</protein>
<dbReference type="InterPro" id="IPR014710">
    <property type="entry name" value="RmlC-like_jellyroll"/>
</dbReference>
<dbReference type="Gene3D" id="2.60.120.10">
    <property type="entry name" value="Jelly Rolls"/>
    <property type="match status" value="1"/>
</dbReference>
<dbReference type="PANTHER" id="PTHR33387">
    <property type="entry name" value="RMLC-LIKE JELLY ROLL FOLD PROTEIN"/>
    <property type="match status" value="1"/>
</dbReference>
<organism evidence="2 3">
    <name type="scientific">Novosphingobium anseongense</name>
    <dbReference type="NCBI Taxonomy" id="3133436"/>
    <lineage>
        <taxon>Bacteria</taxon>
        <taxon>Pseudomonadati</taxon>
        <taxon>Pseudomonadota</taxon>
        <taxon>Alphaproteobacteria</taxon>
        <taxon>Sphingomonadales</taxon>
        <taxon>Sphingomonadaceae</taxon>
        <taxon>Novosphingobium</taxon>
    </lineage>
</organism>
<comment type="caution">
    <text evidence="2">The sequence shown here is derived from an EMBL/GenBank/DDBJ whole genome shotgun (WGS) entry which is preliminary data.</text>
</comment>
<accession>A0ABU8S0L8</accession>
<name>A0ABU8S0L8_9SPHN</name>
<feature type="domain" description="DUF985" evidence="1">
    <location>
        <begin position="7"/>
        <end position="135"/>
    </location>
</feature>
<dbReference type="EMBL" id="JBBHJZ010000004">
    <property type="protein sequence ID" value="MEJ5978547.1"/>
    <property type="molecule type" value="Genomic_DNA"/>
</dbReference>
<proteinExistence type="predicted"/>
<dbReference type="Pfam" id="PF06172">
    <property type="entry name" value="Cupin_5"/>
    <property type="match status" value="1"/>
</dbReference>
<keyword evidence="3" id="KW-1185">Reference proteome</keyword>